<keyword evidence="5" id="KW-0408">Iron</keyword>
<accession>R9TLF0</accession>
<evidence type="ECO:0000256" key="4">
    <source>
        <dbReference type="ARBA" id="ARBA00023002"/>
    </source>
</evidence>
<dbReference type="InterPro" id="IPR006620">
    <property type="entry name" value="Pro_4_hyd_alph"/>
</dbReference>
<dbReference type="GeneID" id="16045358"/>
<gene>
    <name evidence="7" type="ORF">SWYG_00102</name>
</gene>
<evidence type="ECO:0000256" key="5">
    <source>
        <dbReference type="ARBA" id="ARBA00023004"/>
    </source>
</evidence>
<dbReference type="EMBL" id="HQ317383">
    <property type="protein sequence ID" value="AGN33613.1"/>
    <property type="molecule type" value="Genomic_DNA"/>
</dbReference>
<keyword evidence="3" id="KW-0223">Dioxygenase</keyword>
<evidence type="ECO:0000313" key="7">
    <source>
        <dbReference type="EMBL" id="AGN33613.1"/>
    </source>
</evidence>
<name>R9TLF0_9CAUD</name>
<dbReference type="OrthoDB" id="11494at10239"/>
<keyword evidence="8" id="KW-1185">Reference proteome</keyword>
<sequence length="207" mass="24248">MQLNIFSVTLIMIKNHYFEDFIGVFETEYDTQPMLDYFTAMVEANYSMNRTSMAGRDNGPNTRVDTMVNVNSLMFHTNMGFQFMRDYNQITGRCLNLYLQEYEQLHAYRYQQIYLNLQKTKPGQGYHQWHSETGGQGNNQRLLATMMYMNDVEEGGETEFLYQSKRYKPTKGTFLIWPAGFTHTHRGNPPLSGEKYIATSWVENSLI</sequence>
<dbReference type="GO" id="GO:0005506">
    <property type="term" value="F:iron ion binding"/>
    <property type="evidence" value="ECO:0007669"/>
    <property type="project" value="InterPro"/>
</dbReference>
<keyword evidence="4" id="KW-0560">Oxidoreductase</keyword>
<dbReference type="SMART" id="SM00702">
    <property type="entry name" value="P4Hc"/>
    <property type="match status" value="1"/>
</dbReference>
<dbReference type="InterPro" id="IPR044862">
    <property type="entry name" value="Pro_4_hyd_alph_FE2OG_OXY"/>
</dbReference>
<dbReference type="InterPro" id="IPR045054">
    <property type="entry name" value="P4HA-like"/>
</dbReference>
<dbReference type="Proteomes" id="UP000204294">
    <property type="component" value="Segment"/>
</dbReference>
<dbReference type="Pfam" id="PF13640">
    <property type="entry name" value="2OG-FeII_Oxy_3"/>
    <property type="match status" value="1"/>
</dbReference>
<proteinExistence type="predicted"/>
<dbReference type="KEGG" id="vg:16045358"/>
<organism evidence="7 8">
    <name type="scientific">Synechococcus phage S-IOM18</name>
    <dbReference type="NCBI Taxonomy" id="754039"/>
    <lineage>
        <taxon>Viruses</taxon>
        <taxon>Duplodnaviria</taxon>
        <taxon>Heunggongvirae</taxon>
        <taxon>Uroviricota</taxon>
        <taxon>Caudoviricetes</taxon>
        <taxon>Pantevenvirales</taxon>
        <taxon>Kyanoviridae</taxon>
        <taxon>Tefnutvirus</taxon>
        <taxon>Tefnutvirus siom18</taxon>
    </lineage>
</organism>
<evidence type="ECO:0000256" key="1">
    <source>
        <dbReference type="ARBA" id="ARBA00001961"/>
    </source>
</evidence>
<evidence type="ECO:0000256" key="2">
    <source>
        <dbReference type="ARBA" id="ARBA00022723"/>
    </source>
</evidence>
<keyword evidence="2" id="KW-0479">Metal-binding</keyword>
<dbReference type="RefSeq" id="YP_008126427.1">
    <property type="nucleotide sequence ID" value="NC_021536.1"/>
</dbReference>
<evidence type="ECO:0000256" key="3">
    <source>
        <dbReference type="ARBA" id="ARBA00022964"/>
    </source>
</evidence>
<dbReference type="PANTHER" id="PTHR10869:SF246">
    <property type="entry name" value="TRANSMEMBRANE PROLYL 4-HYDROXYLASE"/>
    <property type="match status" value="1"/>
</dbReference>
<evidence type="ECO:0000313" key="8">
    <source>
        <dbReference type="Proteomes" id="UP000204294"/>
    </source>
</evidence>
<feature type="domain" description="Prolyl 4-hydroxylase alpha subunit" evidence="6">
    <location>
        <begin position="16"/>
        <end position="203"/>
    </location>
</feature>
<comment type="cofactor">
    <cofactor evidence="1">
        <name>L-ascorbate</name>
        <dbReference type="ChEBI" id="CHEBI:38290"/>
    </cofactor>
</comment>
<protein>
    <submittedName>
        <fullName evidence="7">2OG-Fe(II) oxygenase</fullName>
    </submittedName>
</protein>
<dbReference type="PANTHER" id="PTHR10869">
    <property type="entry name" value="PROLYL 4-HYDROXYLASE ALPHA SUBUNIT"/>
    <property type="match status" value="1"/>
</dbReference>
<dbReference type="Gene3D" id="2.60.120.620">
    <property type="entry name" value="q2cbj1_9rhob like domain"/>
    <property type="match status" value="1"/>
</dbReference>
<dbReference type="GO" id="GO:0016705">
    <property type="term" value="F:oxidoreductase activity, acting on paired donors, with incorporation or reduction of molecular oxygen"/>
    <property type="evidence" value="ECO:0007669"/>
    <property type="project" value="InterPro"/>
</dbReference>
<reference evidence="7 8" key="1">
    <citation type="submission" date="2010-09" db="EMBL/GenBank/DDBJ databases">
        <title>The Genome Sequence of Synechococcus phage S-IOM18.</title>
        <authorList>
            <consortium name="The Broad Institute Genome Sequencing Platform"/>
            <person name="Henn M.R."/>
            <person name="Clokie M."/>
            <person name="Levin J."/>
            <person name="Malboeuf C."/>
            <person name="Casali M."/>
            <person name="Russ C."/>
            <person name="Lennon N."/>
            <person name="Chapman S.B."/>
            <person name="Erlich R."/>
            <person name="Young S.K."/>
            <person name="Yandava C."/>
            <person name="Zeng Q."/>
            <person name="Fitzgerald M.F."/>
            <person name="Alvarado L."/>
            <person name="Anderson S."/>
            <person name="Berlin A."/>
            <person name="Chen Z."/>
            <person name="Freedman E."/>
            <person name="Gellesch M."/>
            <person name="Goldberg J."/>
            <person name="Green L."/>
            <person name="Griggs A."/>
            <person name="Gujja S."/>
            <person name="Heilman E.R."/>
            <person name="Heiman D."/>
            <person name="Hollinger A."/>
            <person name="Howarth C."/>
            <person name="Larson L."/>
            <person name="Mehta T."/>
            <person name="Neiman D."/>
            <person name="Pearson M."/>
            <person name="Roberts A."/>
            <person name="Ryan E."/>
            <person name="Saif S."/>
            <person name="Shea T."/>
            <person name="Shenoy N."/>
            <person name="Sisk P."/>
            <person name="Stolte C."/>
            <person name="Sykes S."/>
            <person name="White J."/>
            <person name="Haas B."/>
            <person name="Nusbaum C."/>
            <person name="Birren B."/>
        </authorList>
    </citation>
    <scope>NUCLEOTIDE SEQUENCE [LARGE SCALE GENOMIC DNA]</scope>
    <source>
        <strain evidence="7 8">S-IOM18</strain>
    </source>
</reference>
<dbReference type="GO" id="GO:0051213">
    <property type="term" value="F:dioxygenase activity"/>
    <property type="evidence" value="ECO:0007669"/>
    <property type="project" value="UniProtKB-KW"/>
</dbReference>
<dbReference type="GO" id="GO:0031418">
    <property type="term" value="F:L-ascorbic acid binding"/>
    <property type="evidence" value="ECO:0007669"/>
    <property type="project" value="InterPro"/>
</dbReference>
<evidence type="ECO:0000259" key="6">
    <source>
        <dbReference type="SMART" id="SM00702"/>
    </source>
</evidence>